<gene>
    <name evidence="1" type="ORF">NDEV_0757</name>
</gene>
<keyword evidence="2" id="KW-1185">Reference proteome</keyword>
<protein>
    <submittedName>
        <fullName evidence="1">Uncharacterized protein</fullName>
    </submittedName>
</protein>
<name>A0A128A2G3_9ARCH</name>
<evidence type="ECO:0000313" key="1">
    <source>
        <dbReference type="EMBL" id="CUR51522.1"/>
    </source>
</evidence>
<dbReference type="EMBL" id="LN890280">
    <property type="protein sequence ID" value="CUR51522.1"/>
    <property type="molecule type" value="Genomic_DNA"/>
</dbReference>
<dbReference type="InterPro" id="IPR046666">
    <property type="entry name" value="DUF6775"/>
</dbReference>
<sequence>MKISRIFIYDEPSVPEIKINNLAKFLEETLDVPVHVRKNFFSHFKSDRSIAYKLASSRVFNPYIPFEAHTPTEEEVNFEAKSFENNLESGNIILYDGFEIQKIINEIIPNEELSDDTFHLAFTTRLGCTYDYEDYRYHGRAVICANPAIISTTGIIEAPAKPREYYIIMQQSIAQGLNLDALKDQFKGKFLEYHDSNLDKVIHGYALQAIFYHLTAEPFCDSKDCILYNAHWQEDLIHAQINLGKLCEHHQRIIESIKKHE</sequence>
<dbReference type="Pfam" id="PF20565">
    <property type="entry name" value="DUF6775"/>
    <property type="match status" value="1"/>
</dbReference>
<organism evidence="1 2">
    <name type="scientific">Nitrosotalea devaniterrae</name>
    <dbReference type="NCBI Taxonomy" id="1078905"/>
    <lineage>
        <taxon>Archaea</taxon>
        <taxon>Nitrososphaerota</taxon>
        <taxon>Nitrososphaeria</taxon>
        <taxon>Nitrosotaleales</taxon>
        <taxon>Nitrosotaleaceae</taxon>
        <taxon>Nitrosotalea</taxon>
    </lineage>
</organism>
<proteinExistence type="predicted"/>
<dbReference type="Proteomes" id="UP000196239">
    <property type="component" value="Chromosome 1"/>
</dbReference>
<evidence type="ECO:0000313" key="2">
    <source>
        <dbReference type="Proteomes" id="UP000196239"/>
    </source>
</evidence>
<dbReference type="KEGG" id="ndv:NDEV_0757"/>
<dbReference type="AlphaFoldDB" id="A0A128A2G3"/>
<reference evidence="2" key="1">
    <citation type="submission" date="2015-10" db="EMBL/GenBank/DDBJ databases">
        <authorList>
            <person name="Lehtovirta-Morley L.E."/>
            <person name="Vieille C."/>
        </authorList>
    </citation>
    <scope>NUCLEOTIDE SEQUENCE [LARGE SCALE GENOMIC DNA]</scope>
</reference>
<accession>A0A128A2G3</accession>